<feature type="region of interest" description="Disordered" evidence="1">
    <location>
        <begin position="24"/>
        <end position="49"/>
    </location>
</feature>
<protein>
    <submittedName>
        <fullName evidence="2">Uncharacterized protein</fullName>
    </submittedName>
</protein>
<organism evidence="2 3">
    <name type="scientific">Halorientalis regularis</name>
    <dbReference type="NCBI Taxonomy" id="660518"/>
    <lineage>
        <taxon>Archaea</taxon>
        <taxon>Methanobacteriati</taxon>
        <taxon>Methanobacteriota</taxon>
        <taxon>Stenosarchaea group</taxon>
        <taxon>Halobacteria</taxon>
        <taxon>Halobacteriales</taxon>
        <taxon>Haloarculaceae</taxon>
        <taxon>Halorientalis</taxon>
    </lineage>
</organism>
<accession>A0A1G7KFY0</accession>
<dbReference type="EMBL" id="FNBK01000005">
    <property type="protein sequence ID" value="SDF35961.1"/>
    <property type="molecule type" value="Genomic_DNA"/>
</dbReference>
<dbReference type="PROSITE" id="PS51257">
    <property type="entry name" value="PROKAR_LIPOPROTEIN"/>
    <property type="match status" value="1"/>
</dbReference>
<gene>
    <name evidence="2" type="ORF">SAMN05216218_105283</name>
</gene>
<dbReference type="OrthoDB" id="237998at2157"/>
<name>A0A1G7KFY0_9EURY</name>
<evidence type="ECO:0000256" key="1">
    <source>
        <dbReference type="SAM" id="MobiDB-lite"/>
    </source>
</evidence>
<dbReference type="AlphaFoldDB" id="A0A1G7KFY0"/>
<reference evidence="3" key="1">
    <citation type="submission" date="2016-10" db="EMBL/GenBank/DDBJ databases">
        <authorList>
            <person name="Varghese N."/>
            <person name="Submissions S."/>
        </authorList>
    </citation>
    <scope>NUCLEOTIDE SEQUENCE [LARGE SCALE GENOMIC DNA]</scope>
    <source>
        <strain evidence="3">IBRC-M 10760</strain>
    </source>
</reference>
<proteinExistence type="predicted"/>
<sequence>MDRRLLAACCLALVALAGCSGGAGGPTPTVDDATPTTTPTAGEGEPNETTGLGLSVGAEIEASALVAAHETALANESYVFRSGFGLPGGGRERASTVVRAEEGLFEVERFQYHPLRGEAVALYAREGREYVRFEDGPVTKTVAQPNRTAVPTGRQALVGVESLTVTDTIQRDGERRYVLTAGLDYESADRALPYRRAVVDERGLIHNYTSGEYVPPESERPTVGLLVSRWFDLSNVEATTVAEPSWLTDLRTTDSAGPVTTVVDHADLDTRFRVTGTDVEASVERLRNDAVLGSDHVDESRASPLIDLDIEGQVTNATVRVGYDPAALPGGAEEGGLAVFVYNESLQTYLPLNTSLDADANVAVASRGPPVRYSSGGGPEQTLQPTLSDPTAGRLVVAVMHTETWYSAFR</sequence>
<dbReference type="RefSeq" id="WP_092690747.1">
    <property type="nucleotide sequence ID" value="NZ_FNBK01000005.1"/>
</dbReference>
<keyword evidence="3" id="KW-1185">Reference proteome</keyword>
<feature type="compositionally biased region" description="Low complexity" evidence="1">
    <location>
        <begin position="26"/>
        <end position="49"/>
    </location>
</feature>
<evidence type="ECO:0000313" key="2">
    <source>
        <dbReference type="EMBL" id="SDF35961.1"/>
    </source>
</evidence>
<evidence type="ECO:0000313" key="3">
    <source>
        <dbReference type="Proteomes" id="UP000199076"/>
    </source>
</evidence>
<dbReference type="Proteomes" id="UP000199076">
    <property type="component" value="Unassembled WGS sequence"/>
</dbReference>
<feature type="region of interest" description="Disordered" evidence="1">
    <location>
        <begin position="369"/>
        <end position="388"/>
    </location>
</feature>